<evidence type="ECO:0000256" key="1">
    <source>
        <dbReference type="SAM" id="Phobius"/>
    </source>
</evidence>
<keyword evidence="1" id="KW-1133">Transmembrane helix</keyword>
<proteinExistence type="predicted"/>
<protein>
    <submittedName>
        <fullName evidence="2">Uncharacterized protein</fullName>
    </submittedName>
</protein>
<dbReference type="EMBL" id="JBJQND010000009">
    <property type="protein sequence ID" value="KAL3866617.1"/>
    <property type="molecule type" value="Genomic_DNA"/>
</dbReference>
<gene>
    <name evidence="2" type="ORF">ACJMK2_043901</name>
</gene>
<evidence type="ECO:0000313" key="3">
    <source>
        <dbReference type="Proteomes" id="UP001634394"/>
    </source>
</evidence>
<name>A0ABD3W1J1_SINWO</name>
<evidence type="ECO:0000313" key="2">
    <source>
        <dbReference type="EMBL" id="KAL3866617.1"/>
    </source>
</evidence>
<keyword evidence="3" id="KW-1185">Reference proteome</keyword>
<keyword evidence="1" id="KW-0472">Membrane</keyword>
<dbReference type="AlphaFoldDB" id="A0ABD3W1J1"/>
<accession>A0ABD3W1J1</accession>
<dbReference type="Proteomes" id="UP001634394">
    <property type="component" value="Unassembled WGS sequence"/>
</dbReference>
<reference evidence="2 3" key="1">
    <citation type="submission" date="2024-11" db="EMBL/GenBank/DDBJ databases">
        <title>Chromosome-level genome assembly of the freshwater bivalve Anodonta woodiana.</title>
        <authorList>
            <person name="Chen X."/>
        </authorList>
    </citation>
    <scope>NUCLEOTIDE SEQUENCE [LARGE SCALE GENOMIC DNA]</scope>
    <source>
        <strain evidence="2">MN2024</strain>
        <tissue evidence="2">Gills</tissue>
    </source>
</reference>
<organism evidence="2 3">
    <name type="scientific">Sinanodonta woodiana</name>
    <name type="common">Chinese pond mussel</name>
    <name type="synonym">Anodonta woodiana</name>
    <dbReference type="NCBI Taxonomy" id="1069815"/>
    <lineage>
        <taxon>Eukaryota</taxon>
        <taxon>Metazoa</taxon>
        <taxon>Spiralia</taxon>
        <taxon>Lophotrochozoa</taxon>
        <taxon>Mollusca</taxon>
        <taxon>Bivalvia</taxon>
        <taxon>Autobranchia</taxon>
        <taxon>Heteroconchia</taxon>
        <taxon>Palaeoheterodonta</taxon>
        <taxon>Unionida</taxon>
        <taxon>Unionoidea</taxon>
        <taxon>Unionidae</taxon>
        <taxon>Unioninae</taxon>
        <taxon>Sinanodonta</taxon>
    </lineage>
</organism>
<sequence>MDFTAFIKLYFYLGLSNSKILCCLAVNHRIVISMRTLKRRLTALRLYRRKYPSNILNVVLYVAEQISESGCQNGYRWMHVYLQNFELLDRTLQLCFRP</sequence>
<comment type="caution">
    <text evidence="2">The sequence shown here is derived from an EMBL/GenBank/DDBJ whole genome shotgun (WGS) entry which is preliminary data.</text>
</comment>
<feature type="transmembrane region" description="Helical" evidence="1">
    <location>
        <begin position="12"/>
        <end position="32"/>
    </location>
</feature>
<keyword evidence="1" id="KW-0812">Transmembrane</keyword>